<reference evidence="1 2" key="1">
    <citation type="submission" date="2024-09" db="EMBL/GenBank/DDBJ databases">
        <title>Rethinking Asexuality: The Enigmatic Case of Functional Sexual Genes in Lepraria (Stereocaulaceae).</title>
        <authorList>
            <person name="Doellman M."/>
            <person name="Sun Y."/>
            <person name="Barcenas-Pena A."/>
            <person name="Lumbsch H.T."/>
            <person name="Grewe F."/>
        </authorList>
    </citation>
    <scope>NUCLEOTIDE SEQUENCE [LARGE SCALE GENOMIC DNA]</scope>
    <source>
        <strain evidence="1 2">Grewe 0041</strain>
    </source>
</reference>
<dbReference type="EMBL" id="JBHFEH010000035">
    <property type="protein sequence ID" value="KAL2051399.1"/>
    <property type="molecule type" value="Genomic_DNA"/>
</dbReference>
<comment type="caution">
    <text evidence="1">The sequence shown here is derived from an EMBL/GenBank/DDBJ whole genome shotgun (WGS) entry which is preliminary data.</text>
</comment>
<accession>A0ABR4B0N5</accession>
<proteinExistence type="predicted"/>
<protein>
    <recommendedName>
        <fullName evidence="3">DAGKc domain-containing protein</fullName>
    </recommendedName>
</protein>
<name>A0ABR4B0N5_9LECA</name>
<evidence type="ECO:0008006" key="3">
    <source>
        <dbReference type="Google" id="ProtNLM"/>
    </source>
</evidence>
<evidence type="ECO:0000313" key="1">
    <source>
        <dbReference type="EMBL" id="KAL2051399.1"/>
    </source>
</evidence>
<dbReference type="Proteomes" id="UP001590951">
    <property type="component" value="Unassembled WGS sequence"/>
</dbReference>
<evidence type="ECO:0000313" key="2">
    <source>
        <dbReference type="Proteomes" id="UP001590951"/>
    </source>
</evidence>
<gene>
    <name evidence="1" type="ORF">ABVK25_008266</name>
</gene>
<organism evidence="1 2">
    <name type="scientific">Lepraria finkii</name>
    <dbReference type="NCBI Taxonomy" id="1340010"/>
    <lineage>
        <taxon>Eukaryota</taxon>
        <taxon>Fungi</taxon>
        <taxon>Dikarya</taxon>
        <taxon>Ascomycota</taxon>
        <taxon>Pezizomycotina</taxon>
        <taxon>Lecanoromycetes</taxon>
        <taxon>OSLEUM clade</taxon>
        <taxon>Lecanoromycetidae</taxon>
        <taxon>Lecanorales</taxon>
        <taxon>Lecanorineae</taxon>
        <taxon>Stereocaulaceae</taxon>
        <taxon>Lepraria</taxon>
    </lineage>
</organism>
<sequence>MFFPNFGRYFLSLCRYSAILFAECASDCVQYLRTRLAIFVGGDGTVSLALFFQEHGCRLDLLPQHILGSPPCFVASSSFWNASVC</sequence>
<keyword evidence="2" id="KW-1185">Reference proteome</keyword>